<dbReference type="SMART" id="SM00347">
    <property type="entry name" value="HTH_MARR"/>
    <property type="match status" value="1"/>
</dbReference>
<dbReference type="PRINTS" id="PR00598">
    <property type="entry name" value="HTHMARR"/>
</dbReference>
<dbReference type="PANTHER" id="PTHR33164:SF57">
    <property type="entry name" value="MARR-FAMILY TRANSCRIPTIONAL REGULATOR"/>
    <property type="match status" value="1"/>
</dbReference>
<gene>
    <name evidence="5" type="ORF">SAMN05444390_108112</name>
</gene>
<dbReference type="InterPro" id="IPR011991">
    <property type="entry name" value="ArsR-like_HTH"/>
</dbReference>
<dbReference type="InterPro" id="IPR000835">
    <property type="entry name" value="HTH_MarR-typ"/>
</dbReference>
<reference evidence="5 6" key="1">
    <citation type="submission" date="2016-10" db="EMBL/GenBank/DDBJ databases">
        <authorList>
            <person name="de Groot N.N."/>
        </authorList>
    </citation>
    <scope>NUCLEOTIDE SEQUENCE [LARGE SCALE GENOMIC DNA]</scope>
    <source>
        <strain evidence="5 6">DSM 22012</strain>
    </source>
</reference>
<dbReference type="OrthoDB" id="32523at2"/>
<dbReference type="EMBL" id="FNVQ01000008">
    <property type="protein sequence ID" value="SEG87637.1"/>
    <property type="molecule type" value="Genomic_DNA"/>
</dbReference>
<feature type="domain" description="HTH marR-type" evidence="4">
    <location>
        <begin position="7"/>
        <end position="136"/>
    </location>
</feature>
<evidence type="ECO:0000313" key="5">
    <source>
        <dbReference type="EMBL" id="SEG87637.1"/>
    </source>
</evidence>
<evidence type="ECO:0000256" key="1">
    <source>
        <dbReference type="ARBA" id="ARBA00023015"/>
    </source>
</evidence>
<dbReference type="RefSeq" id="WP_160115586.1">
    <property type="nucleotide sequence ID" value="NZ_FNVQ01000008.1"/>
</dbReference>
<dbReference type="AlphaFoldDB" id="A0A1H6DQI1"/>
<evidence type="ECO:0000313" key="6">
    <source>
        <dbReference type="Proteomes" id="UP000236745"/>
    </source>
</evidence>
<organism evidence="5 6">
    <name type="scientific">Marinobacterium lutimaris</name>
    <dbReference type="NCBI Taxonomy" id="568106"/>
    <lineage>
        <taxon>Bacteria</taxon>
        <taxon>Pseudomonadati</taxon>
        <taxon>Pseudomonadota</taxon>
        <taxon>Gammaproteobacteria</taxon>
        <taxon>Oceanospirillales</taxon>
        <taxon>Oceanospirillaceae</taxon>
        <taxon>Marinobacterium</taxon>
    </lineage>
</organism>
<dbReference type="InterPro" id="IPR036390">
    <property type="entry name" value="WH_DNA-bd_sf"/>
</dbReference>
<sequence length="146" mass="16812">MRETDSISRLEYQLANLARTLEAINRRRKYPLERAHYLLLLHLRKGALSVGELAAKLALDNSTVTRQLNAMEKRGLIIKRPNPADGRSALIERTKEGCQLAEAMHDQRTQRIERMLENWTQEDIETCSKLTARLTDALNRSMDEPD</sequence>
<dbReference type="Proteomes" id="UP000236745">
    <property type="component" value="Unassembled WGS sequence"/>
</dbReference>
<accession>A0A1H6DQI1</accession>
<dbReference type="InterPro" id="IPR036388">
    <property type="entry name" value="WH-like_DNA-bd_sf"/>
</dbReference>
<dbReference type="GO" id="GO:0003677">
    <property type="term" value="F:DNA binding"/>
    <property type="evidence" value="ECO:0007669"/>
    <property type="project" value="UniProtKB-KW"/>
</dbReference>
<keyword evidence="6" id="KW-1185">Reference proteome</keyword>
<keyword evidence="3" id="KW-0804">Transcription</keyword>
<name>A0A1H6DQI1_9GAMM</name>
<dbReference type="Gene3D" id="1.10.10.10">
    <property type="entry name" value="Winged helix-like DNA-binding domain superfamily/Winged helix DNA-binding domain"/>
    <property type="match status" value="1"/>
</dbReference>
<dbReference type="GO" id="GO:0006950">
    <property type="term" value="P:response to stress"/>
    <property type="evidence" value="ECO:0007669"/>
    <property type="project" value="TreeGrafter"/>
</dbReference>
<dbReference type="GO" id="GO:0003700">
    <property type="term" value="F:DNA-binding transcription factor activity"/>
    <property type="evidence" value="ECO:0007669"/>
    <property type="project" value="InterPro"/>
</dbReference>
<proteinExistence type="predicted"/>
<evidence type="ECO:0000259" key="4">
    <source>
        <dbReference type="PROSITE" id="PS50995"/>
    </source>
</evidence>
<evidence type="ECO:0000256" key="3">
    <source>
        <dbReference type="ARBA" id="ARBA00023163"/>
    </source>
</evidence>
<dbReference type="PANTHER" id="PTHR33164">
    <property type="entry name" value="TRANSCRIPTIONAL REGULATOR, MARR FAMILY"/>
    <property type="match status" value="1"/>
</dbReference>
<dbReference type="SUPFAM" id="SSF46785">
    <property type="entry name" value="Winged helix' DNA-binding domain"/>
    <property type="match status" value="1"/>
</dbReference>
<dbReference type="PROSITE" id="PS01117">
    <property type="entry name" value="HTH_MARR_1"/>
    <property type="match status" value="1"/>
</dbReference>
<dbReference type="CDD" id="cd00090">
    <property type="entry name" value="HTH_ARSR"/>
    <property type="match status" value="1"/>
</dbReference>
<evidence type="ECO:0000256" key="2">
    <source>
        <dbReference type="ARBA" id="ARBA00023125"/>
    </source>
</evidence>
<protein>
    <submittedName>
        <fullName evidence="5">Transcriptional regulator, MarR family</fullName>
    </submittedName>
</protein>
<dbReference type="Pfam" id="PF12802">
    <property type="entry name" value="MarR_2"/>
    <property type="match status" value="1"/>
</dbReference>
<dbReference type="PROSITE" id="PS50995">
    <property type="entry name" value="HTH_MARR_2"/>
    <property type="match status" value="1"/>
</dbReference>
<dbReference type="InterPro" id="IPR039422">
    <property type="entry name" value="MarR/SlyA-like"/>
</dbReference>
<dbReference type="InterPro" id="IPR023187">
    <property type="entry name" value="Tscrpt_reg_MarR-type_CS"/>
</dbReference>
<keyword evidence="2" id="KW-0238">DNA-binding</keyword>
<keyword evidence="1" id="KW-0805">Transcription regulation</keyword>